<accession>A0ABW0FG69</accession>
<dbReference type="EMBL" id="JBHSLN010000024">
    <property type="protein sequence ID" value="MFC5298014.1"/>
    <property type="molecule type" value="Genomic_DNA"/>
</dbReference>
<protein>
    <submittedName>
        <fullName evidence="1">Uncharacterized protein</fullName>
    </submittedName>
</protein>
<proteinExistence type="predicted"/>
<gene>
    <name evidence="1" type="ORF">ACFPK8_10880</name>
</gene>
<dbReference type="RefSeq" id="WP_193118507.1">
    <property type="nucleotide sequence ID" value="NZ_BAAAIR010000043.1"/>
</dbReference>
<dbReference type="Proteomes" id="UP001595937">
    <property type="component" value="Unassembled WGS sequence"/>
</dbReference>
<name>A0ABW0FG69_9MICO</name>
<organism evidence="1 2">
    <name type="scientific">Brachybacterium tyrofermentans</name>
    <dbReference type="NCBI Taxonomy" id="47848"/>
    <lineage>
        <taxon>Bacteria</taxon>
        <taxon>Bacillati</taxon>
        <taxon>Actinomycetota</taxon>
        <taxon>Actinomycetes</taxon>
        <taxon>Micrococcales</taxon>
        <taxon>Dermabacteraceae</taxon>
        <taxon>Brachybacterium</taxon>
    </lineage>
</organism>
<evidence type="ECO:0000313" key="1">
    <source>
        <dbReference type="EMBL" id="MFC5298014.1"/>
    </source>
</evidence>
<reference evidence="2" key="1">
    <citation type="journal article" date="2019" name="Int. J. Syst. Evol. Microbiol.">
        <title>The Global Catalogue of Microorganisms (GCM) 10K type strain sequencing project: providing services to taxonomists for standard genome sequencing and annotation.</title>
        <authorList>
            <consortium name="The Broad Institute Genomics Platform"/>
            <consortium name="The Broad Institute Genome Sequencing Center for Infectious Disease"/>
            <person name="Wu L."/>
            <person name="Ma J."/>
        </authorList>
    </citation>
    <scope>NUCLEOTIDE SEQUENCE [LARGE SCALE GENOMIC DNA]</scope>
    <source>
        <strain evidence="2">CGMCC 1.16455</strain>
    </source>
</reference>
<sequence length="80" mass="8781">MAAKEQVTATAAGKYVMCGHCGGGWYWWRKIVLSSGSASFFDVEVFSPEAIVLSCSGCGKIQLFESGTLELRTQQEQQQR</sequence>
<comment type="caution">
    <text evidence="1">The sequence shown here is derived from an EMBL/GenBank/DDBJ whole genome shotgun (WGS) entry which is preliminary data.</text>
</comment>
<dbReference type="GeneID" id="303298060"/>
<evidence type="ECO:0000313" key="2">
    <source>
        <dbReference type="Proteomes" id="UP001595937"/>
    </source>
</evidence>
<keyword evidence="2" id="KW-1185">Reference proteome</keyword>